<keyword evidence="1" id="KW-0472">Membrane</keyword>
<organism evidence="2 3">
    <name type="scientific">Arcticibacter tournemirensis</name>
    <dbReference type="NCBI Taxonomy" id="699437"/>
    <lineage>
        <taxon>Bacteria</taxon>
        <taxon>Pseudomonadati</taxon>
        <taxon>Bacteroidota</taxon>
        <taxon>Sphingobacteriia</taxon>
        <taxon>Sphingobacteriales</taxon>
        <taxon>Sphingobacteriaceae</taxon>
        <taxon>Arcticibacter</taxon>
    </lineage>
</organism>
<reference evidence="2 3" key="1">
    <citation type="submission" date="2019-09" db="EMBL/GenBank/DDBJ databases">
        <title>Pararcticibacter amylolyticus gen. nov., sp. nov., isolated from a rottenly hemp rope, and reclassification of Pedobacter tournemirensis as Pararcticibacter tournemirensis comb. nov.</title>
        <authorList>
            <person name="Cai Y."/>
        </authorList>
    </citation>
    <scope>NUCLEOTIDE SEQUENCE [LARGE SCALE GENOMIC DNA]</scope>
    <source>
        <strain evidence="2 3">TF5-37.2-LB10</strain>
    </source>
</reference>
<accession>A0A5M9GQQ3</accession>
<keyword evidence="1" id="KW-0812">Transmembrane</keyword>
<comment type="caution">
    <text evidence="2">The sequence shown here is derived from an EMBL/GenBank/DDBJ whole genome shotgun (WGS) entry which is preliminary data.</text>
</comment>
<keyword evidence="3" id="KW-1185">Reference proteome</keyword>
<feature type="transmembrane region" description="Helical" evidence="1">
    <location>
        <begin position="7"/>
        <end position="26"/>
    </location>
</feature>
<evidence type="ECO:0000313" key="3">
    <source>
        <dbReference type="Proteomes" id="UP000322918"/>
    </source>
</evidence>
<evidence type="ECO:0000256" key="1">
    <source>
        <dbReference type="SAM" id="Phobius"/>
    </source>
</evidence>
<dbReference type="AlphaFoldDB" id="A0A5M9GQQ3"/>
<sequence>MKNKRTTYILIISVVAVWGIIFYRIFTATQAAEPVSFNLPASKASYESLYDYQMKDTFTLALNYRDPFLGGEPQSEVPVTSVPREPAGFVMNAIAAPPPVNWEIIRYTGYIMNPNIKRAVAIMNINGKEYMLSEGQKADGVTLVKSYRDSVKISYRSKTKFIRIQ</sequence>
<dbReference type="Proteomes" id="UP000322918">
    <property type="component" value="Unassembled WGS sequence"/>
</dbReference>
<gene>
    <name evidence="2" type="ORF">F1649_20335</name>
</gene>
<proteinExistence type="predicted"/>
<name>A0A5M9GQQ3_9SPHI</name>
<dbReference type="OrthoDB" id="676730at2"/>
<evidence type="ECO:0000313" key="2">
    <source>
        <dbReference type="EMBL" id="KAA8476139.1"/>
    </source>
</evidence>
<dbReference type="RefSeq" id="WP_141815131.1">
    <property type="nucleotide sequence ID" value="NZ_VFPL01000001.1"/>
</dbReference>
<dbReference type="EMBL" id="VWNE01000045">
    <property type="protein sequence ID" value="KAA8476139.1"/>
    <property type="molecule type" value="Genomic_DNA"/>
</dbReference>
<evidence type="ECO:0008006" key="4">
    <source>
        <dbReference type="Google" id="ProtNLM"/>
    </source>
</evidence>
<protein>
    <recommendedName>
        <fullName evidence="4">Type II secretion system protein GspC N-terminal domain-containing protein</fullName>
    </recommendedName>
</protein>
<keyword evidence="1" id="KW-1133">Transmembrane helix</keyword>